<dbReference type="PANTHER" id="PTHR11910">
    <property type="entry name" value="ATP SYNTHASE DELTA CHAIN"/>
    <property type="match status" value="1"/>
</dbReference>
<comment type="similarity">
    <text evidence="7">Belongs to the ATPase delta chain family.</text>
</comment>
<keyword evidence="7" id="KW-1003">Cell membrane</keyword>
<proteinExistence type="inferred from homology"/>
<evidence type="ECO:0000256" key="6">
    <source>
        <dbReference type="ARBA" id="ARBA00023310"/>
    </source>
</evidence>
<comment type="subcellular location">
    <subcellularLocation>
        <location evidence="7">Cell membrane</location>
        <topology evidence="7">Peripheral membrane protein</topology>
    </subcellularLocation>
    <subcellularLocation>
        <location evidence="1">Membrane</location>
    </subcellularLocation>
</comment>
<dbReference type="Proteomes" id="UP000318878">
    <property type="component" value="Unassembled WGS sequence"/>
</dbReference>
<dbReference type="AlphaFoldDB" id="A0A5C5VNU7"/>
<accession>A0A5C5VNU7</accession>
<dbReference type="RefSeq" id="WP_146429916.1">
    <property type="nucleotide sequence ID" value="NZ_SJPF01000001.1"/>
</dbReference>
<evidence type="ECO:0000256" key="7">
    <source>
        <dbReference type="HAMAP-Rule" id="MF_01416"/>
    </source>
</evidence>
<evidence type="ECO:0000313" key="9">
    <source>
        <dbReference type="Proteomes" id="UP000318878"/>
    </source>
</evidence>
<keyword evidence="3 7" id="KW-0375">Hydrogen ion transport</keyword>
<keyword evidence="6 7" id="KW-0066">ATP synthesis</keyword>
<reference evidence="8 9" key="1">
    <citation type="submission" date="2019-02" db="EMBL/GenBank/DDBJ databases">
        <title>Deep-cultivation of Planctomycetes and their phenomic and genomic characterization uncovers novel biology.</title>
        <authorList>
            <person name="Wiegand S."/>
            <person name="Jogler M."/>
            <person name="Boedeker C."/>
            <person name="Pinto D."/>
            <person name="Vollmers J."/>
            <person name="Rivas-Marin E."/>
            <person name="Kohn T."/>
            <person name="Peeters S.H."/>
            <person name="Heuer A."/>
            <person name="Rast P."/>
            <person name="Oberbeckmann S."/>
            <person name="Bunk B."/>
            <person name="Jeske O."/>
            <person name="Meyerdierks A."/>
            <person name="Storesund J.E."/>
            <person name="Kallscheuer N."/>
            <person name="Luecker S."/>
            <person name="Lage O.M."/>
            <person name="Pohl T."/>
            <person name="Merkel B.J."/>
            <person name="Hornburger P."/>
            <person name="Mueller R.-W."/>
            <person name="Bruemmer F."/>
            <person name="Labrenz M."/>
            <person name="Spormann A.M."/>
            <person name="Op Den Camp H."/>
            <person name="Overmann J."/>
            <person name="Amann R."/>
            <person name="Jetten M.S.M."/>
            <person name="Mascher T."/>
            <person name="Medema M.H."/>
            <person name="Devos D.P."/>
            <person name="Kaster A.-K."/>
            <person name="Ovreas L."/>
            <person name="Rohde M."/>
            <person name="Galperin M.Y."/>
            <person name="Jogler C."/>
        </authorList>
    </citation>
    <scope>NUCLEOTIDE SEQUENCE [LARGE SCALE GENOMIC DNA]</scope>
    <source>
        <strain evidence="8 9">Enr8</strain>
    </source>
</reference>
<dbReference type="HAMAP" id="MF_01416">
    <property type="entry name" value="ATP_synth_delta_bact"/>
    <property type="match status" value="1"/>
</dbReference>
<comment type="function">
    <text evidence="7">F(1)F(0) ATP synthase produces ATP from ADP in the presence of a proton or sodium gradient. F-type ATPases consist of two structural domains, F(1) containing the extramembraneous catalytic core and F(0) containing the membrane proton channel, linked together by a central stalk and a peripheral stalk. During catalysis, ATP synthesis in the catalytic domain of F(1) is coupled via a rotary mechanism of the central stalk subunits to proton translocation.</text>
</comment>
<dbReference type="OrthoDB" id="9802471at2"/>
<evidence type="ECO:0000256" key="2">
    <source>
        <dbReference type="ARBA" id="ARBA00022448"/>
    </source>
</evidence>
<evidence type="ECO:0000313" key="8">
    <source>
        <dbReference type="EMBL" id="TWT39777.1"/>
    </source>
</evidence>
<dbReference type="PROSITE" id="PS00389">
    <property type="entry name" value="ATPASE_DELTA"/>
    <property type="match status" value="1"/>
</dbReference>
<evidence type="ECO:0000256" key="5">
    <source>
        <dbReference type="ARBA" id="ARBA00023136"/>
    </source>
</evidence>
<evidence type="ECO:0000256" key="4">
    <source>
        <dbReference type="ARBA" id="ARBA00023065"/>
    </source>
</evidence>
<sequence length="206" mass="22415">MAETSQHPRFDLGSERVGTIYAKALYGAAEAAGSLDEIVAELASLVHDVLEHPALANAVISPRISHDERIVILDKAFTGRMNPTLLTFLKVLSNHNRLYCIREIQRAFRQLVGEKRGRVDVKVTSAQPLSEQSLQSVTARLQETLGKEVEVLATVNPALIGGLVIRVGDTVIDGSVANQLENIRRQTLEAAAQQAKDALDRFTAPA</sequence>
<comment type="caution">
    <text evidence="8">The sequence shown here is derived from an EMBL/GenBank/DDBJ whole genome shotgun (WGS) entry which is preliminary data.</text>
</comment>
<dbReference type="InterPro" id="IPR020781">
    <property type="entry name" value="ATPase_OSCP/d_CS"/>
</dbReference>
<keyword evidence="7" id="KW-0139">CF(1)</keyword>
<dbReference type="GO" id="GO:0005886">
    <property type="term" value="C:plasma membrane"/>
    <property type="evidence" value="ECO:0007669"/>
    <property type="project" value="UniProtKB-SubCell"/>
</dbReference>
<name>A0A5C5VNU7_9BACT</name>
<dbReference type="NCBIfam" id="TIGR01145">
    <property type="entry name" value="ATP_synt_delta"/>
    <property type="match status" value="1"/>
</dbReference>
<protein>
    <recommendedName>
        <fullName evidence="7">ATP synthase subunit delta</fullName>
    </recommendedName>
    <alternativeName>
        <fullName evidence="7">ATP synthase F(1) sector subunit delta</fullName>
    </alternativeName>
    <alternativeName>
        <fullName evidence="7">F-type ATPase subunit delta</fullName>
        <shortName evidence="7">F-ATPase subunit delta</shortName>
    </alternativeName>
</protein>
<dbReference type="Gene3D" id="1.10.520.20">
    <property type="entry name" value="N-terminal domain of the delta subunit of the F1F0-ATP synthase"/>
    <property type="match status" value="1"/>
</dbReference>
<dbReference type="GO" id="GO:0046933">
    <property type="term" value="F:proton-transporting ATP synthase activity, rotational mechanism"/>
    <property type="evidence" value="ECO:0007669"/>
    <property type="project" value="UniProtKB-UniRule"/>
</dbReference>
<dbReference type="InterPro" id="IPR000711">
    <property type="entry name" value="ATPase_OSCP/dsu"/>
</dbReference>
<dbReference type="GO" id="GO:0045259">
    <property type="term" value="C:proton-transporting ATP synthase complex"/>
    <property type="evidence" value="ECO:0007669"/>
    <property type="project" value="UniProtKB-KW"/>
</dbReference>
<keyword evidence="2 7" id="KW-0813">Transport</keyword>
<keyword evidence="9" id="KW-1185">Reference proteome</keyword>
<comment type="function">
    <text evidence="7">This protein is part of the stalk that links CF(0) to CF(1). It either transmits conformational changes from CF(0) to CF(1) or is implicated in proton conduction.</text>
</comment>
<gene>
    <name evidence="7 8" type="primary">atpH</name>
    <name evidence="8" type="ORF">Enr8_14790</name>
</gene>
<organism evidence="8 9">
    <name type="scientific">Blastopirellula retiformator</name>
    <dbReference type="NCBI Taxonomy" id="2527970"/>
    <lineage>
        <taxon>Bacteria</taxon>
        <taxon>Pseudomonadati</taxon>
        <taxon>Planctomycetota</taxon>
        <taxon>Planctomycetia</taxon>
        <taxon>Pirellulales</taxon>
        <taxon>Pirellulaceae</taxon>
        <taxon>Blastopirellula</taxon>
    </lineage>
</organism>
<dbReference type="PRINTS" id="PR00125">
    <property type="entry name" value="ATPASEDELTA"/>
</dbReference>
<dbReference type="Pfam" id="PF00213">
    <property type="entry name" value="OSCP"/>
    <property type="match status" value="1"/>
</dbReference>
<evidence type="ECO:0000256" key="1">
    <source>
        <dbReference type="ARBA" id="ARBA00004370"/>
    </source>
</evidence>
<dbReference type="EMBL" id="SJPF01000001">
    <property type="protein sequence ID" value="TWT39777.1"/>
    <property type="molecule type" value="Genomic_DNA"/>
</dbReference>
<dbReference type="InterPro" id="IPR026015">
    <property type="entry name" value="ATP_synth_OSCP/delta_N_sf"/>
</dbReference>
<keyword evidence="5 7" id="KW-0472">Membrane</keyword>
<dbReference type="NCBIfam" id="NF004402">
    <property type="entry name" value="PRK05758.2-2"/>
    <property type="match status" value="1"/>
</dbReference>
<evidence type="ECO:0000256" key="3">
    <source>
        <dbReference type="ARBA" id="ARBA00022781"/>
    </source>
</evidence>
<dbReference type="SUPFAM" id="SSF47928">
    <property type="entry name" value="N-terminal domain of the delta subunit of the F1F0-ATP synthase"/>
    <property type="match status" value="1"/>
</dbReference>
<keyword evidence="4 7" id="KW-0406">Ion transport</keyword>